<dbReference type="InterPro" id="IPR021109">
    <property type="entry name" value="Peptidase_aspartic_dom_sf"/>
</dbReference>
<organism evidence="11 12">
    <name type="scientific">Castilleja foliolosa</name>
    <dbReference type="NCBI Taxonomy" id="1961234"/>
    <lineage>
        <taxon>Eukaryota</taxon>
        <taxon>Viridiplantae</taxon>
        <taxon>Streptophyta</taxon>
        <taxon>Embryophyta</taxon>
        <taxon>Tracheophyta</taxon>
        <taxon>Spermatophyta</taxon>
        <taxon>Magnoliopsida</taxon>
        <taxon>eudicotyledons</taxon>
        <taxon>Gunneridae</taxon>
        <taxon>Pentapetalae</taxon>
        <taxon>asterids</taxon>
        <taxon>lamiids</taxon>
        <taxon>Lamiales</taxon>
        <taxon>Orobanchaceae</taxon>
        <taxon>Pedicularideae</taxon>
        <taxon>Castillejinae</taxon>
        <taxon>Castilleja</taxon>
    </lineage>
</organism>
<evidence type="ECO:0000259" key="10">
    <source>
        <dbReference type="PROSITE" id="PS51767"/>
    </source>
</evidence>
<evidence type="ECO:0000256" key="1">
    <source>
        <dbReference type="ARBA" id="ARBA00004613"/>
    </source>
</evidence>
<evidence type="ECO:0000313" key="12">
    <source>
        <dbReference type="Proteomes" id="UP001632038"/>
    </source>
</evidence>
<dbReference type="InterPro" id="IPR001969">
    <property type="entry name" value="Aspartic_peptidase_AS"/>
</dbReference>
<dbReference type="InterPro" id="IPR051708">
    <property type="entry name" value="Plant_Aspart_Prot_A1"/>
</dbReference>
<feature type="domain" description="Peptidase A1" evidence="10">
    <location>
        <begin position="98"/>
        <end position="432"/>
    </location>
</feature>
<dbReference type="AlphaFoldDB" id="A0ABD3BP75"/>
<evidence type="ECO:0000256" key="3">
    <source>
        <dbReference type="ARBA" id="ARBA00022525"/>
    </source>
</evidence>
<evidence type="ECO:0000256" key="9">
    <source>
        <dbReference type="SAM" id="Phobius"/>
    </source>
</evidence>
<keyword evidence="9" id="KW-1133">Transmembrane helix</keyword>
<evidence type="ECO:0000256" key="4">
    <source>
        <dbReference type="ARBA" id="ARBA00022670"/>
    </source>
</evidence>
<dbReference type="CDD" id="cd05476">
    <property type="entry name" value="pepsin_A_like_plant"/>
    <property type="match status" value="1"/>
</dbReference>
<evidence type="ECO:0000256" key="7">
    <source>
        <dbReference type="ARBA" id="ARBA00022801"/>
    </source>
</evidence>
<dbReference type="InterPro" id="IPR032799">
    <property type="entry name" value="TAXi_C"/>
</dbReference>
<dbReference type="GO" id="GO:0004190">
    <property type="term" value="F:aspartic-type endopeptidase activity"/>
    <property type="evidence" value="ECO:0007669"/>
    <property type="project" value="UniProtKB-KW"/>
</dbReference>
<dbReference type="FunFam" id="2.40.70.10:FF:000016">
    <property type="entry name" value="Probable aspartic protease At2g35615"/>
    <property type="match status" value="1"/>
</dbReference>
<comment type="subcellular location">
    <subcellularLocation>
        <location evidence="1">Secreted</location>
    </subcellularLocation>
</comment>
<keyword evidence="4" id="KW-0645">Protease</keyword>
<dbReference type="PROSITE" id="PS00141">
    <property type="entry name" value="ASP_PROTEASE"/>
    <property type="match status" value="1"/>
</dbReference>
<dbReference type="GO" id="GO:0005576">
    <property type="term" value="C:extracellular region"/>
    <property type="evidence" value="ECO:0007669"/>
    <property type="project" value="UniProtKB-SubCell"/>
</dbReference>
<dbReference type="Gene3D" id="2.40.70.10">
    <property type="entry name" value="Acid Proteases"/>
    <property type="match status" value="2"/>
</dbReference>
<comment type="caution">
    <text evidence="11">The sequence shown here is derived from an EMBL/GenBank/DDBJ whole genome shotgun (WGS) entry which is preliminary data.</text>
</comment>
<evidence type="ECO:0000256" key="2">
    <source>
        <dbReference type="ARBA" id="ARBA00007447"/>
    </source>
</evidence>
<keyword evidence="6" id="KW-0064">Aspartyl protease</keyword>
<name>A0ABD3BP75_9LAMI</name>
<dbReference type="InterPro" id="IPR032861">
    <property type="entry name" value="TAXi_N"/>
</dbReference>
<evidence type="ECO:0000256" key="6">
    <source>
        <dbReference type="ARBA" id="ARBA00022750"/>
    </source>
</evidence>
<gene>
    <name evidence="11" type="ORF">CASFOL_036657</name>
</gene>
<dbReference type="InterPro" id="IPR033121">
    <property type="entry name" value="PEPTIDASE_A1"/>
</dbReference>
<evidence type="ECO:0000256" key="8">
    <source>
        <dbReference type="ARBA" id="ARBA00023180"/>
    </source>
</evidence>
<accession>A0ABD3BP75</accession>
<dbReference type="InterPro" id="IPR034161">
    <property type="entry name" value="Pepsin-like_plant"/>
</dbReference>
<evidence type="ECO:0000313" key="11">
    <source>
        <dbReference type="EMBL" id="KAL3619087.1"/>
    </source>
</evidence>
<dbReference type="SUPFAM" id="SSF50630">
    <property type="entry name" value="Acid proteases"/>
    <property type="match status" value="1"/>
</dbReference>
<evidence type="ECO:0000256" key="5">
    <source>
        <dbReference type="ARBA" id="ARBA00022729"/>
    </source>
</evidence>
<protein>
    <recommendedName>
        <fullName evidence="10">Peptidase A1 domain-containing protein</fullName>
    </recommendedName>
</protein>
<keyword evidence="12" id="KW-1185">Reference proteome</keyword>
<dbReference type="Pfam" id="PF14541">
    <property type="entry name" value="TAXi_C"/>
    <property type="match status" value="1"/>
</dbReference>
<keyword evidence="8" id="KW-0325">Glycoprotein</keyword>
<dbReference type="EMBL" id="JAVIJP010000069">
    <property type="protein sequence ID" value="KAL3619087.1"/>
    <property type="molecule type" value="Genomic_DNA"/>
</dbReference>
<proteinExistence type="inferred from homology"/>
<keyword evidence="7" id="KW-0378">Hydrolase</keyword>
<dbReference type="FunFam" id="2.40.70.10:FF:000050">
    <property type="entry name" value="Aspartic proteinase CDR1"/>
    <property type="match status" value="1"/>
</dbReference>
<dbReference type="Pfam" id="PF14543">
    <property type="entry name" value="TAXi_N"/>
    <property type="match status" value="1"/>
</dbReference>
<keyword evidence="9" id="KW-0472">Membrane</keyword>
<feature type="transmembrane region" description="Helical" evidence="9">
    <location>
        <begin position="12"/>
        <end position="29"/>
    </location>
</feature>
<dbReference type="Proteomes" id="UP001632038">
    <property type="component" value="Unassembled WGS sequence"/>
</dbReference>
<comment type="similarity">
    <text evidence="2">Belongs to the peptidase A1 family.</text>
</comment>
<dbReference type="GO" id="GO:0006508">
    <property type="term" value="P:proteolysis"/>
    <property type="evidence" value="ECO:0007669"/>
    <property type="project" value="UniProtKB-KW"/>
</dbReference>
<dbReference type="PROSITE" id="PS51767">
    <property type="entry name" value="PEPTIDASE_A1"/>
    <property type="match status" value="1"/>
</dbReference>
<keyword evidence="3" id="KW-0964">Secreted</keyword>
<dbReference type="PANTHER" id="PTHR47967">
    <property type="entry name" value="OS07G0603500 PROTEIN-RELATED"/>
    <property type="match status" value="1"/>
</dbReference>
<reference evidence="12" key="1">
    <citation type="journal article" date="2024" name="IScience">
        <title>Strigolactones Initiate the Formation of Haustorium-like Structures in Castilleja.</title>
        <authorList>
            <person name="Buerger M."/>
            <person name="Peterson D."/>
            <person name="Chory J."/>
        </authorList>
    </citation>
    <scope>NUCLEOTIDE SEQUENCE [LARGE SCALE GENOMIC DNA]</scope>
</reference>
<dbReference type="PANTHER" id="PTHR47967:SF128">
    <property type="entry name" value="ASPARTIC PROTEINASE CDR1-LIKE"/>
    <property type="match status" value="1"/>
</dbReference>
<keyword evidence="5" id="KW-0732">Signal</keyword>
<sequence>MSLFYKPLPFSLYTIIAYFFASVYLISLIEATKNVGITIDLIHRDSPRSPSYNPLKTRFEHLKKAFERSVSRKSSLKLSTMITQKDFEAPINSGGGEYLMKIGIGTPPVEFIGIADTGSDLTWTQCQPCTSCYKQNAPLFNPRKTSTYRTISCKSQRCSTLDTSSCGAKNICKYQYSYGDNSHTSGDVSVETITFDSRVSFRKVVFGCGRDNGGTFNESASGLIGLGGGPLSIITQLSKSIGGKFSYCLTLLDSNATSKISFGANAIVTGPNVVSTPLVQKQPDTYYYLTLEGVSVGANRVNNVFDSKASGSVEEGNIIIDSGTTLTFLPSSIYEGVESALVAAVKGKQVSDSQGTFKLCYEKSSNFSAPPVTAHFTGADVELNQESTFLEVEQGVLCLTFLPSDDLAIFGNLHQMNYEIGYDIADQKVVFLPKDCSKSQ</sequence>
<keyword evidence="9" id="KW-0812">Transmembrane</keyword>